<protein>
    <recommendedName>
        <fullName evidence="9 10">Protein translocase subunit SecY</fullName>
    </recommendedName>
</protein>
<feature type="transmembrane region" description="Helical" evidence="10">
    <location>
        <begin position="162"/>
        <end position="180"/>
    </location>
</feature>
<keyword evidence="6 10" id="KW-1133">Transmembrane helix</keyword>
<evidence type="ECO:0000256" key="2">
    <source>
        <dbReference type="ARBA" id="ARBA00005751"/>
    </source>
</evidence>
<accession>A0A388TA29</accession>
<feature type="transmembrane region" description="Helical" evidence="10">
    <location>
        <begin position="97"/>
        <end position="117"/>
    </location>
</feature>
<evidence type="ECO:0000256" key="8">
    <source>
        <dbReference type="ARBA" id="ARBA00023136"/>
    </source>
</evidence>
<dbReference type="GO" id="GO:0065002">
    <property type="term" value="P:intracellular protein transmembrane transport"/>
    <property type="evidence" value="ECO:0007669"/>
    <property type="project" value="UniProtKB-UniRule"/>
</dbReference>
<dbReference type="EMBL" id="BGZN01000008">
    <property type="protein sequence ID" value="GBR73254.1"/>
    <property type="molecule type" value="Genomic_DNA"/>
</dbReference>
<feature type="transmembrane region" description="Helical" evidence="10">
    <location>
        <begin position="370"/>
        <end position="389"/>
    </location>
</feature>
<dbReference type="FunFam" id="1.10.3370.10:FF:000001">
    <property type="entry name" value="Preprotein translocase subunit SecY"/>
    <property type="match status" value="1"/>
</dbReference>
<evidence type="ECO:0000256" key="10">
    <source>
        <dbReference type="HAMAP-Rule" id="MF_01465"/>
    </source>
</evidence>
<dbReference type="InterPro" id="IPR026593">
    <property type="entry name" value="SecY"/>
</dbReference>
<comment type="caution">
    <text evidence="10">Lacks conserved residue(s) required for the propagation of feature annotation.</text>
</comment>
<evidence type="ECO:0000256" key="4">
    <source>
        <dbReference type="ARBA" id="ARBA00022692"/>
    </source>
</evidence>
<feature type="transmembrane region" description="Helical" evidence="10">
    <location>
        <begin position="249"/>
        <end position="272"/>
    </location>
</feature>
<feature type="transmembrane region" description="Helical" evidence="10">
    <location>
        <begin position="343"/>
        <end position="364"/>
    </location>
</feature>
<keyword evidence="3 10" id="KW-0813">Transport</keyword>
<evidence type="ECO:0000256" key="6">
    <source>
        <dbReference type="ARBA" id="ARBA00022989"/>
    </source>
</evidence>
<dbReference type="NCBIfam" id="TIGR00967">
    <property type="entry name" value="3a0501s007"/>
    <property type="match status" value="1"/>
</dbReference>
<evidence type="ECO:0000256" key="5">
    <source>
        <dbReference type="ARBA" id="ARBA00022927"/>
    </source>
</evidence>
<dbReference type="Proteomes" id="UP000269352">
    <property type="component" value="Unassembled WGS sequence"/>
</dbReference>
<dbReference type="AlphaFoldDB" id="A0A388TA29"/>
<evidence type="ECO:0000256" key="7">
    <source>
        <dbReference type="ARBA" id="ARBA00023010"/>
    </source>
</evidence>
<evidence type="ECO:0000256" key="11">
    <source>
        <dbReference type="RuleBase" id="RU000537"/>
    </source>
</evidence>
<dbReference type="PRINTS" id="PR00303">
    <property type="entry name" value="SECYTRNLCASE"/>
</dbReference>
<evidence type="ECO:0000256" key="3">
    <source>
        <dbReference type="ARBA" id="ARBA00022448"/>
    </source>
</evidence>
<evidence type="ECO:0000256" key="12">
    <source>
        <dbReference type="RuleBase" id="RU003484"/>
    </source>
</evidence>
<dbReference type="PANTHER" id="PTHR10906">
    <property type="entry name" value="SECY/SEC61-ALPHA FAMILY MEMBER"/>
    <property type="match status" value="1"/>
</dbReference>
<keyword evidence="4 10" id="KW-0812">Transmembrane</keyword>
<organism evidence="14 15">
    <name type="scientific">Termititenax aidoneus</name>
    <dbReference type="NCBI Taxonomy" id="2218524"/>
    <lineage>
        <taxon>Bacteria</taxon>
        <taxon>Bacillati</taxon>
        <taxon>Candidatus Margulisiibacteriota</taxon>
        <taxon>Candidatus Termititenacia</taxon>
        <taxon>Candidatus Termititenacales</taxon>
        <taxon>Candidatus Termititenacaceae</taxon>
        <taxon>Candidatus Termititenax</taxon>
    </lineage>
</organism>
<dbReference type="PIRSF" id="PIRSF004557">
    <property type="entry name" value="SecY"/>
    <property type="match status" value="1"/>
</dbReference>
<evidence type="ECO:0000256" key="9">
    <source>
        <dbReference type="ARBA" id="ARBA00039733"/>
    </source>
</evidence>
<feature type="transmembrane region" description="Helical" evidence="10">
    <location>
        <begin position="129"/>
        <end position="150"/>
    </location>
</feature>
<keyword evidence="7 10" id="KW-0811">Translocation</keyword>
<dbReference type="SUPFAM" id="SSF103491">
    <property type="entry name" value="Preprotein translocase SecY subunit"/>
    <property type="match status" value="1"/>
</dbReference>
<keyword evidence="10" id="KW-1003">Cell membrane</keyword>
<dbReference type="GO" id="GO:0006605">
    <property type="term" value="P:protein targeting"/>
    <property type="evidence" value="ECO:0007669"/>
    <property type="project" value="UniProtKB-UniRule"/>
</dbReference>
<dbReference type="Pfam" id="PF00344">
    <property type="entry name" value="SecY"/>
    <property type="match status" value="1"/>
</dbReference>
<dbReference type="GO" id="GO:0005886">
    <property type="term" value="C:plasma membrane"/>
    <property type="evidence" value="ECO:0007669"/>
    <property type="project" value="UniProtKB-SubCell"/>
</dbReference>
<dbReference type="GO" id="GO:0043952">
    <property type="term" value="P:protein transport by the Sec complex"/>
    <property type="evidence" value="ECO:0007669"/>
    <property type="project" value="UniProtKB-UniRule"/>
</dbReference>
<keyword evidence="8 10" id="KW-0472">Membrane</keyword>
<gene>
    <name evidence="10 14" type="primary">secY</name>
    <name evidence="14" type="ORF">NO1_0666</name>
</gene>
<sequence length="406" mass="43842">MIAVSRIGAFIALPGIDTSALKALSAAGATGNSSLLGFVDLFSGGALTNFSIFSMGIIPYINASIIIQLLTIIMPSLKELAQEGEGGRKQISQYTRYLALGLGFFQGLTVAISFLNTNLISINTGYLSYWWFVLTSALTMMGGTAFLMWISELVTTNGIGNGASLLIFTGIISRMPSYISRTMKVLLEPSDYVGLFFLLAVLVLVVIGIVIVQDAQRKIPVQYAKKIVGNKMYGGQATYIPLKINQGGVLPVIFASSMLMFPAMLAQLLPFLAGLAAALRPDGVWYMLLFAVLIFFFTYFYTAVTFNPRELADNIQKYGGFILGGVRPGQPTVQYLDSIISRLTFVGATFLALITILPIVAANITTIDTFIGLGGTALLIMVGVTLDLMRQIDMTVVNSKYEGLIR</sequence>
<feature type="transmembrane region" description="Helical" evidence="10">
    <location>
        <begin position="284"/>
        <end position="304"/>
    </location>
</feature>
<dbReference type="HAMAP" id="MF_01465">
    <property type="entry name" value="SecY"/>
    <property type="match status" value="1"/>
</dbReference>
<name>A0A388TA29_TERA1</name>
<dbReference type="PROSITE" id="PS00755">
    <property type="entry name" value="SECY_1"/>
    <property type="match status" value="1"/>
</dbReference>
<dbReference type="InterPro" id="IPR002208">
    <property type="entry name" value="SecY/SEC61-alpha"/>
</dbReference>
<dbReference type="InterPro" id="IPR030659">
    <property type="entry name" value="SecY_CS"/>
</dbReference>
<dbReference type="PROSITE" id="PS00756">
    <property type="entry name" value="SECY_2"/>
    <property type="match status" value="1"/>
</dbReference>
<evidence type="ECO:0000256" key="1">
    <source>
        <dbReference type="ARBA" id="ARBA00004141"/>
    </source>
</evidence>
<evidence type="ECO:0000313" key="14">
    <source>
        <dbReference type="EMBL" id="GBR73254.1"/>
    </source>
</evidence>
<keyword evidence="15" id="KW-1185">Reference proteome</keyword>
<reference evidence="14 15" key="1">
    <citation type="journal article" date="2019" name="ISME J.">
        <title>Genome analyses of uncultured TG2/ZB3 bacteria in 'Margulisbacteria' specifically attached to ectosymbiotic spirochetes of protists in the termite gut.</title>
        <authorList>
            <person name="Utami Y.D."/>
            <person name="Kuwahara H."/>
            <person name="Igai K."/>
            <person name="Murakami T."/>
            <person name="Sugaya K."/>
            <person name="Morikawa T."/>
            <person name="Nagura Y."/>
            <person name="Yuki M."/>
            <person name="Deevong P."/>
            <person name="Inoue T."/>
            <person name="Kihara K."/>
            <person name="Lo N."/>
            <person name="Yamada A."/>
            <person name="Ohkuma M."/>
            <person name="Hongoh Y."/>
        </authorList>
    </citation>
    <scope>NUCLEOTIDE SEQUENCE [LARGE SCALE GENOMIC DNA]</scope>
    <source>
        <strain evidence="14">NkOx7-01</strain>
    </source>
</reference>
<feature type="transmembrane region" description="Helical" evidence="10">
    <location>
        <begin position="192"/>
        <end position="212"/>
    </location>
</feature>
<comment type="function">
    <text evidence="10 11">The central subunit of the protein translocation channel SecYEG. Consists of two halves formed by TMs 1-5 and 6-10. These two domains form a lateral gate at the front which open onto the bilayer between TMs 2 and 7, and are clamped together by SecE at the back. The channel is closed by both a pore ring composed of hydrophobic SecY resides and a short helix (helix 2A) on the extracellular side of the membrane which forms a plug. The plug probably moves laterally to allow the channel to open. The ring and the pore may move independently.</text>
</comment>
<comment type="similarity">
    <text evidence="2 10 13">Belongs to the SecY/SEC61-alpha family.</text>
</comment>
<keyword evidence="5 10" id="KW-0653">Protein transport</keyword>
<evidence type="ECO:0000256" key="13">
    <source>
        <dbReference type="RuleBase" id="RU004349"/>
    </source>
</evidence>
<proteinExistence type="inferred from homology"/>
<dbReference type="InterPro" id="IPR023201">
    <property type="entry name" value="SecY_dom_sf"/>
</dbReference>
<comment type="subcellular location">
    <subcellularLocation>
        <location evidence="10">Cell membrane</location>
        <topology evidence="10">Multi-pass membrane protein</topology>
    </subcellularLocation>
    <subcellularLocation>
        <location evidence="1 12">Membrane</location>
        <topology evidence="1 12">Multi-pass membrane protein</topology>
    </subcellularLocation>
</comment>
<dbReference type="Gene3D" id="1.10.3370.10">
    <property type="entry name" value="SecY subunit domain"/>
    <property type="match status" value="1"/>
</dbReference>
<evidence type="ECO:0000313" key="15">
    <source>
        <dbReference type="Proteomes" id="UP000269352"/>
    </source>
</evidence>
<comment type="subunit">
    <text evidence="10">Component of the Sec protein translocase complex. Heterotrimer consisting of SecY, SecE and SecG subunits. The heterotrimers can form oligomers, although 1 heterotrimer is thought to be able to translocate proteins. Interacts with the ribosome. Interacts with SecDF, and other proteins may be involved. Interacts with SecA.</text>
</comment>
<comment type="caution">
    <text evidence="14">The sequence shown here is derived from an EMBL/GenBank/DDBJ whole genome shotgun (WGS) entry which is preliminary data.</text>
</comment>